<gene>
    <name evidence="1" type="ORF">MA16_Dca012229</name>
</gene>
<reference evidence="1 2" key="2">
    <citation type="journal article" date="2017" name="Nature">
        <title>The Apostasia genome and the evolution of orchids.</title>
        <authorList>
            <person name="Zhang G.Q."/>
            <person name="Liu K.W."/>
            <person name="Li Z."/>
            <person name="Lohaus R."/>
            <person name="Hsiao Y.Y."/>
            <person name="Niu S.C."/>
            <person name="Wang J.Y."/>
            <person name="Lin Y.C."/>
            <person name="Xu Q."/>
            <person name="Chen L.J."/>
            <person name="Yoshida K."/>
            <person name="Fujiwara S."/>
            <person name="Wang Z.W."/>
            <person name="Zhang Y.Q."/>
            <person name="Mitsuda N."/>
            <person name="Wang M."/>
            <person name="Liu G.H."/>
            <person name="Pecoraro L."/>
            <person name="Huang H.X."/>
            <person name="Xiao X.J."/>
            <person name="Lin M."/>
            <person name="Wu X.Y."/>
            <person name="Wu W.L."/>
            <person name="Chen Y.Y."/>
            <person name="Chang S.B."/>
            <person name="Sakamoto S."/>
            <person name="Ohme-Takagi M."/>
            <person name="Yagi M."/>
            <person name="Zeng S.J."/>
            <person name="Shen C.Y."/>
            <person name="Yeh C.M."/>
            <person name="Luo Y.B."/>
            <person name="Tsai W.C."/>
            <person name="Van de Peer Y."/>
            <person name="Liu Z.J."/>
        </authorList>
    </citation>
    <scope>NUCLEOTIDE SEQUENCE [LARGE SCALE GENOMIC DNA]</scope>
    <source>
        <tissue evidence="1">The whole plant</tissue>
    </source>
</reference>
<proteinExistence type="predicted"/>
<evidence type="ECO:0000313" key="2">
    <source>
        <dbReference type="Proteomes" id="UP000233837"/>
    </source>
</evidence>
<dbReference type="AlphaFoldDB" id="A0A2I0VQ26"/>
<dbReference type="Proteomes" id="UP000233837">
    <property type="component" value="Unassembled WGS sequence"/>
</dbReference>
<accession>A0A2I0VQ26</accession>
<reference evidence="1 2" key="1">
    <citation type="journal article" date="2016" name="Sci. Rep.">
        <title>The Dendrobium catenatum Lindl. genome sequence provides insights into polysaccharide synthase, floral development and adaptive evolution.</title>
        <authorList>
            <person name="Zhang G.Q."/>
            <person name="Xu Q."/>
            <person name="Bian C."/>
            <person name="Tsai W.C."/>
            <person name="Yeh C.M."/>
            <person name="Liu K.W."/>
            <person name="Yoshida K."/>
            <person name="Zhang L.S."/>
            <person name="Chang S.B."/>
            <person name="Chen F."/>
            <person name="Shi Y."/>
            <person name="Su Y.Y."/>
            <person name="Zhang Y.Q."/>
            <person name="Chen L.J."/>
            <person name="Yin Y."/>
            <person name="Lin M."/>
            <person name="Huang H."/>
            <person name="Deng H."/>
            <person name="Wang Z.W."/>
            <person name="Zhu S.L."/>
            <person name="Zhao X."/>
            <person name="Deng C."/>
            <person name="Niu S.C."/>
            <person name="Huang J."/>
            <person name="Wang M."/>
            <person name="Liu G.H."/>
            <person name="Yang H.J."/>
            <person name="Xiao X.J."/>
            <person name="Hsiao Y.Y."/>
            <person name="Wu W.L."/>
            <person name="Chen Y.Y."/>
            <person name="Mitsuda N."/>
            <person name="Ohme-Takagi M."/>
            <person name="Luo Y.B."/>
            <person name="Van de Peer Y."/>
            <person name="Liu Z.J."/>
        </authorList>
    </citation>
    <scope>NUCLEOTIDE SEQUENCE [LARGE SCALE GENOMIC DNA]</scope>
    <source>
        <tissue evidence="1">The whole plant</tissue>
    </source>
</reference>
<organism evidence="1 2">
    <name type="scientific">Dendrobium catenatum</name>
    <dbReference type="NCBI Taxonomy" id="906689"/>
    <lineage>
        <taxon>Eukaryota</taxon>
        <taxon>Viridiplantae</taxon>
        <taxon>Streptophyta</taxon>
        <taxon>Embryophyta</taxon>
        <taxon>Tracheophyta</taxon>
        <taxon>Spermatophyta</taxon>
        <taxon>Magnoliopsida</taxon>
        <taxon>Liliopsida</taxon>
        <taxon>Asparagales</taxon>
        <taxon>Orchidaceae</taxon>
        <taxon>Epidendroideae</taxon>
        <taxon>Malaxideae</taxon>
        <taxon>Dendrobiinae</taxon>
        <taxon>Dendrobium</taxon>
    </lineage>
</organism>
<evidence type="ECO:0000313" key="1">
    <source>
        <dbReference type="EMBL" id="PKU65507.1"/>
    </source>
</evidence>
<name>A0A2I0VQ26_9ASPA</name>
<sequence length="49" mass="5639">MEYMIDKYLETIGITNGKKSNQSNVNTAKFLTASYLQQMHARTINNIED</sequence>
<dbReference type="EMBL" id="KZ503341">
    <property type="protein sequence ID" value="PKU65507.1"/>
    <property type="molecule type" value="Genomic_DNA"/>
</dbReference>
<keyword evidence="2" id="KW-1185">Reference proteome</keyword>
<protein>
    <submittedName>
        <fullName evidence="1">Uncharacterized protein</fullName>
    </submittedName>
</protein>